<feature type="transmembrane region" description="Helical" evidence="1">
    <location>
        <begin position="295"/>
        <end position="311"/>
    </location>
</feature>
<keyword evidence="1" id="KW-0472">Membrane</keyword>
<feature type="transmembrane region" description="Helical" evidence="1">
    <location>
        <begin position="103"/>
        <end position="123"/>
    </location>
</feature>
<dbReference type="EMBL" id="JAGETX010000028">
    <property type="protein sequence ID" value="MBO3273235.1"/>
    <property type="molecule type" value="Genomic_DNA"/>
</dbReference>
<proteinExistence type="predicted"/>
<evidence type="ECO:0008006" key="4">
    <source>
        <dbReference type="Google" id="ProtNLM"/>
    </source>
</evidence>
<name>A0ABS3THV4_9BACT</name>
<protein>
    <recommendedName>
        <fullName evidence="4">Glycosyltransferase RgtA/B/C/D-like domain-containing protein</fullName>
    </recommendedName>
</protein>
<dbReference type="Proteomes" id="UP000670527">
    <property type="component" value="Unassembled WGS sequence"/>
</dbReference>
<feature type="transmembrane region" description="Helical" evidence="1">
    <location>
        <begin position="204"/>
        <end position="223"/>
    </location>
</feature>
<evidence type="ECO:0000256" key="1">
    <source>
        <dbReference type="SAM" id="Phobius"/>
    </source>
</evidence>
<feature type="transmembrane region" description="Helical" evidence="1">
    <location>
        <begin position="264"/>
        <end position="283"/>
    </location>
</feature>
<keyword evidence="1" id="KW-1133">Transmembrane helix</keyword>
<feature type="transmembrane region" description="Helical" evidence="1">
    <location>
        <begin position="323"/>
        <end position="344"/>
    </location>
</feature>
<keyword evidence="3" id="KW-1185">Reference proteome</keyword>
<evidence type="ECO:0000313" key="2">
    <source>
        <dbReference type="EMBL" id="MBO3273235.1"/>
    </source>
</evidence>
<gene>
    <name evidence="2" type="ORF">J4D97_21475</name>
</gene>
<sequence>MAAVLYQPYLLWLPRGIHEWAQADRLAIALSFYDYGFDFWHPRTFSLESTDGITGVEFPLVSYVAALLGGVFGRTAISPIFRLLTISSTVMGCWYLFRCVFDYTRQFIVALLPGAFLLASPTFVYYSGNYLADPVSASLAIIGLYYVQRFYYQEREFRDILMGLGLLSVATLLKLSAGLYLIGVLLLLWLAVIVQKQFTRRERLMLLVASILSSGALVGYTLYSRYLNNAYHSVLFLAVPRPIIGSGNRSYIWSRIREVWWPEYLSWLAADVLKAAVLTLLWYVVSRSRWRQHRIALVFLALLLVGGRAFYELMGQQFIDHDYYAIAPYAPLAALLVASAAILLGQRPERCLVIGLSTVVVAGLLIVGAGRNRQRMREPYGDFSNYYMYHWMVDGAKVLANAQVPASAQVLVLGEPASNLALVYLDRRGITWQTDVVTVPENEIVDRMKTHQLSYLVMSEAHWQQFKPSHSELVQRTSTTMHTPNFIMLQLLDKEQGK</sequence>
<evidence type="ECO:0000313" key="3">
    <source>
        <dbReference type="Proteomes" id="UP000670527"/>
    </source>
</evidence>
<feature type="transmembrane region" description="Helical" evidence="1">
    <location>
        <begin position="351"/>
        <end position="370"/>
    </location>
</feature>
<comment type="caution">
    <text evidence="2">The sequence shown here is derived from an EMBL/GenBank/DDBJ whole genome shotgun (WGS) entry which is preliminary data.</text>
</comment>
<keyword evidence="1" id="KW-0812">Transmembrane</keyword>
<feature type="transmembrane region" description="Helical" evidence="1">
    <location>
        <begin position="160"/>
        <end position="192"/>
    </location>
</feature>
<organism evidence="2 3">
    <name type="scientific">Hymenobacter defluvii</name>
    <dbReference type="NCBI Taxonomy" id="2054411"/>
    <lineage>
        <taxon>Bacteria</taxon>
        <taxon>Pseudomonadati</taxon>
        <taxon>Bacteroidota</taxon>
        <taxon>Cytophagia</taxon>
        <taxon>Cytophagales</taxon>
        <taxon>Hymenobacteraceae</taxon>
        <taxon>Hymenobacter</taxon>
    </lineage>
</organism>
<accession>A0ABS3THV4</accession>
<reference evidence="2 3" key="1">
    <citation type="submission" date="2021-03" db="EMBL/GenBank/DDBJ databases">
        <authorList>
            <person name="Kim M.K."/>
        </authorList>
    </citation>
    <scope>NUCLEOTIDE SEQUENCE [LARGE SCALE GENOMIC DNA]</scope>
    <source>
        <strain evidence="2 3">BT507</strain>
    </source>
</reference>